<sequence>MIPEIPTTRGIEADKSGTRARRPKRMATPAPIRTRGLDRGPRVMFFLIMIWAAVIRMPNPCQGADLALLDVQALNNDKTAWVILDARPVKAWEEEHIKGAFSFSWEQYTTVDKDQIAYRIKDSKILGQALGDLGITPVTKVVVYADAGESWGGEGWLCWALEWLGHQGEVRLLKGGIQAWKRNGFELAQGRSSQPTPVPVSYIPKPDAAMLISARELKQRLHEFQLVDTRSIREWFMGHLPGAVHISWTRFFTGPDRIPLDVVQLKKLLKKNDLNPDKPIVYYCSGGIRSGYSWLVHELAGLPESLNFEGGTAEWEVVYP</sequence>
<dbReference type="CDD" id="cd00158">
    <property type="entry name" value="RHOD"/>
    <property type="match status" value="1"/>
</dbReference>
<dbReference type="KEGG" id="dat:HRM2_13890"/>
<proteinExistence type="predicted"/>
<feature type="domain" description="Rhodanese" evidence="3">
    <location>
        <begin position="77"/>
        <end position="189"/>
    </location>
</feature>
<dbReference type="PANTHER" id="PTHR43855:SF1">
    <property type="entry name" value="THIOSULFATE SULFURTRANSFERASE"/>
    <property type="match status" value="1"/>
</dbReference>
<protein>
    <submittedName>
        <fullName evidence="4">Rhodanese-like domain/cysteine-rich domain protein</fullName>
    </submittedName>
</protein>
<keyword evidence="1" id="KW-0677">Repeat</keyword>
<dbReference type="STRING" id="177437.HRM2_13890"/>
<keyword evidence="5" id="KW-1185">Reference proteome</keyword>
<dbReference type="AlphaFoldDB" id="C0Q908"/>
<dbReference type="SMART" id="SM00450">
    <property type="entry name" value="RHOD"/>
    <property type="match status" value="2"/>
</dbReference>
<name>C0Q908_DESAH</name>
<evidence type="ECO:0000256" key="2">
    <source>
        <dbReference type="SAM" id="MobiDB-lite"/>
    </source>
</evidence>
<dbReference type="HOGENOM" id="CLU_031618_1_0_7"/>
<dbReference type="Proteomes" id="UP000000442">
    <property type="component" value="Chromosome"/>
</dbReference>
<feature type="region of interest" description="Disordered" evidence="2">
    <location>
        <begin position="1"/>
        <end position="33"/>
    </location>
</feature>
<dbReference type="EMBL" id="CP001087">
    <property type="protein sequence ID" value="ACN14498.1"/>
    <property type="molecule type" value="Genomic_DNA"/>
</dbReference>
<dbReference type="PANTHER" id="PTHR43855">
    <property type="entry name" value="THIOSULFATE SULFURTRANSFERASE"/>
    <property type="match status" value="1"/>
</dbReference>
<dbReference type="InterPro" id="IPR036873">
    <property type="entry name" value="Rhodanese-like_dom_sf"/>
</dbReference>
<dbReference type="Pfam" id="PF00581">
    <property type="entry name" value="Rhodanese"/>
    <property type="match status" value="2"/>
</dbReference>
<evidence type="ECO:0000313" key="4">
    <source>
        <dbReference type="EMBL" id="ACN14498.1"/>
    </source>
</evidence>
<dbReference type="eggNOG" id="COG2897">
    <property type="taxonomic scope" value="Bacteria"/>
</dbReference>
<dbReference type="InterPro" id="IPR001763">
    <property type="entry name" value="Rhodanese-like_dom"/>
</dbReference>
<reference evidence="4 5" key="1">
    <citation type="journal article" date="2009" name="Environ. Microbiol.">
        <title>Genome sequence of Desulfobacterium autotrophicum HRM2, a marine sulfate reducer oxidizing organic carbon completely to carbon dioxide.</title>
        <authorList>
            <person name="Strittmatter A.W."/>
            <person name="Liesegang H."/>
            <person name="Rabus R."/>
            <person name="Decker I."/>
            <person name="Amann J."/>
            <person name="Andres S."/>
            <person name="Henne A."/>
            <person name="Fricke W.F."/>
            <person name="Martinez-Arias R."/>
            <person name="Bartels D."/>
            <person name="Goesmann A."/>
            <person name="Krause L."/>
            <person name="Puehler A."/>
            <person name="Klenk H.P."/>
            <person name="Richter M."/>
            <person name="Schuler M."/>
            <person name="Gloeckner F.O."/>
            <person name="Meyerdierks A."/>
            <person name="Gottschalk G."/>
            <person name="Amann R."/>
        </authorList>
    </citation>
    <scope>NUCLEOTIDE SEQUENCE [LARGE SCALE GENOMIC DNA]</scope>
    <source>
        <strain evidence="5">ATCC 43914 / DSM 3382 / HRM2</strain>
    </source>
</reference>
<accession>C0Q908</accession>
<dbReference type="Gene3D" id="3.40.250.10">
    <property type="entry name" value="Rhodanese-like domain"/>
    <property type="match status" value="2"/>
</dbReference>
<dbReference type="InterPro" id="IPR051126">
    <property type="entry name" value="Thiosulfate_sulfurtransferase"/>
</dbReference>
<evidence type="ECO:0000256" key="1">
    <source>
        <dbReference type="ARBA" id="ARBA00022737"/>
    </source>
</evidence>
<evidence type="ECO:0000259" key="3">
    <source>
        <dbReference type="PROSITE" id="PS50206"/>
    </source>
</evidence>
<dbReference type="PROSITE" id="PS50206">
    <property type="entry name" value="RHODANESE_3"/>
    <property type="match status" value="2"/>
</dbReference>
<organism evidence="4 5">
    <name type="scientific">Desulforapulum autotrophicum (strain ATCC 43914 / DSM 3382 / VKM B-1955 / HRM2)</name>
    <name type="common">Desulfobacterium autotrophicum</name>
    <dbReference type="NCBI Taxonomy" id="177437"/>
    <lineage>
        <taxon>Bacteria</taxon>
        <taxon>Pseudomonadati</taxon>
        <taxon>Thermodesulfobacteriota</taxon>
        <taxon>Desulfobacteria</taxon>
        <taxon>Desulfobacterales</taxon>
        <taxon>Desulfobacteraceae</taxon>
        <taxon>Desulforapulum</taxon>
    </lineage>
</organism>
<gene>
    <name evidence="4" type="ordered locus">HRM2_13890</name>
</gene>
<evidence type="ECO:0000313" key="5">
    <source>
        <dbReference type="Proteomes" id="UP000000442"/>
    </source>
</evidence>
<dbReference type="SUPFAM" id="SSF52821">
    <property type="entry name" value="Rhodanese/Cell cycle control phosphatase"/>
    <property type="match status" value="2"/>
</dbReference>
<feature type="domain" description="Rhodanese" evidence="3">
    <location>
        <begin position="220"/>
        <end position="317"/>
    </location>
</feature>